<sequence length="103" mass="11888">MMHYYIQNYLESAAKVCKENGQLVVVVTSAQCLNWNLYKCKPTVNDEDVTPQVRWFDVGPFERHGYQSRFGDGRDRYVEQPVFHRPAWMVASAAVGEECKLAL</sequence>
<proteinExistence type="predicted"/>
<evidence type="ECO:0000313" key="3">
    <source>
        <dbReference type="Proteomes" id="UP001642484"/>
    </source>
</evidence>
<keyword evidence="3" id="KW-1185">Reference proteome</keyword>
<gene>
    <name evidence="1" type="ORF">CCMP2556_LOCUS16843</name>
    <name evidence="2" type="ORF">CCMP2556_LOCUS34932</name>
</gene>
<comment type="caution">
    <text evidence="1">The sequence shown here is derived from an EMBL/GenBank/DDBJ whole genome shotgun (WGS) entry which is preliminary data.</text>
</comment>
<accession>A0ABP0KNZ9</accession>
<evidence type="ECO:0000313" key="1">
    <source>
        <dbReference type="EMBL" id="CAK9027712.1"/>
    </source>
</evidence>
<dbReference type="EMBL" id="CAXAMN010022584">
    <property type="protein sequence ID" value="CAK9070982.1"/>
    <property type="molecule type" value="Genomic_DNA"/>
</dbReference>
<organism evidence="1 3">
    <name type="scientific">Durusdinium trenchii</name>
    <dbReference type="NCBI Taxonomy" id="1381693"/>
    <lineage>
        <taxon>Eukaryota</taxon>
        <taxon>Sar</taxon>
        <taxon>Alveolata</taxon>
        <taxon>Dinophyceae</taxon>
        <taxon>Suessiales</taxon>
        <taxon>Symbiodiniaceae</taxon>
        <taxon>Durusdinium</taxon>
    </lineage>
</organism>
<dbReference type="Proteomes" id="UP001642484">
    <property type="component" value="Unassembled WGS sequence"/>
</dbReference>
<evidence type="ECO:0000313" key="2">
    <source>
        <dbReference type="EMBL" id="CAK9070982.1"/>
    </source>
</evidence>
<name>A0ABP0KNZ9_9DINO</name>
<reference evidence="1 3" key="1">
    <citation type="submission" date="2024-02" db="EMBL/GenBank/DDBJ databases">
        <authorList>
            <person name="Chen Y."/>
            <person name="Shah S."/>
            <person name="Dougan E. K."/>
            <person name="Thang M."/>
            <person name="Chan C."/>
        </authorList>
    </citation>
    <scope>NUCLEOTIDE SEQUENCE [LARGE SCALE GENOMIC DNA]</scope>
</reference>
<protein>
    <submittedName>
        <fullName evidence="1">Uncharacterized protein</fullName>
    </submittedName>
</protein>
<dbReference type="EMBL" id="CAXAMN010009113">
    <property type="protein sequence ID" value="CAK9027712.1"/>
    <property type="molecule type" value="Genomic_DNA"/>
</dbReference>